<dbReference type="InterPro" id="IPR038091">
    <property type="entry name" value="UPF0302_N_sf"/>
</dbReference>
<organism evidence="3 4">
    <name type="scientific">Atopostipes suicloacalis DSM 15692</name>
    <dbReference type="NCBI Taxonomy" id="1121025"/>
    <lineage>
        <taxon>Bacteria</taxon>
        <taxon>Bacillati</taxon>
        <taxon>Bacillota</taxon>
        <taxon>Bacilli</taxon>
        <taxon>Lactobacillales</taxon>
        <taxon>Carnobacteriaceae</taxon>
        <taxon>Atopostipes</taxon>
    </lineage>
</organism>
<comment type="similarity">
    <text evidence="1">Belongs to the UPF0302 family.</text>
</comment>
<sequence length="187" mass="22525">MNTSITNEKKKHFLKWFTKRHTLNRRESLWILDYLYNHDIMLEKTYFVESVDQSPRGIYMSAKDNHHPTFRFYKNGHTFKDAMQAFHEIRLNWSSKLYLEIDFENAWQTPEYLAVLEDNPYARWNDNIPKETMEQMDEALTYETLLIARHELLNKIDESLIEGQKDSFADLTKVLKDIERKIDQSIV</sequence>
<dbReference type="AlphaFoldDB" id="A0A1M4UTM0"/>
<dbReference type="InterPro" id="IPR014963">
    <property type="entry name" value="UPF0302_N"/>
</dbReference>
<evidence type="ECO:0000313" key="3">
    <source>
        <dbReference type="EMBL" id="SHE60029.1"/>
    </source>
</evidence>
<dbReference type="EMBL" id="FQUF01000009">
    <property type="protein sequence ID" value="SHE60029.1"/>
    <property type="molecule type" value="Genomic_DNA"/>
</dbReference>
<feature type="domain" description="UPF0302" evidence="2">
    <location>
        <begin position="10"/>
        <end position="113"/>
    </location>
</feature>
<dbReference type="RefSeq" id="WP_073296640.1">
    <property type="nucleotide sequence ID" value="NZ_FQUF01000009.1"/>
</dbReference>
<proteinExistence type="inferred from homology"/>
<dbReference type="STRING" id="1121025.SAMN02745249_00759"/>
<dbReference type="Proteomes" id="UP000184128">
    <property type="component" value="Unassembled WGS sequence"/>
</dbReference>
<gene>
    <name evidence="3" type="ORF">SAMN02745249_00759</name>
</gene>
<dbReference type="InterPro" id="IPR011188">
    <property type="entry name" value="UPF0302"/>
</dbReference>
<evidence type="ECO:0000259" key="2">
    <source>
        <dbReference type="Pfam" id="PF08864"/>
    </source>
</evidence>
<dbReference type="HAMAP" id="MF_00760">
    <property type="entry name" value="UPF0302"/>
    <property type="match status" value="1"/>
</dbReference>
<protein>
    <recommendedName>
        <fullName evidence="1">UPF0302 protein SAMN02745249_00759</fullName>
    </recommendedName>
</protein>
<reference evidence="3 4" key="1">
    <citation type="submission" date="2016-11" db="EMBL/GenBank/DDBJ databases">
        <authorList>
            <person name="Jaros S."/>
            <person name="Januszkiewicz K."/>
            <person name="Wedrychowicz H."/>
        </authorList>
    </citation>
    <scope>NUCLEOTIDE SEQUENCE [LARGE SCALE GENOMIC DNA]</scope>
    <source>
        <strain evidence="3 4">DSM 15692</strain>
    </source>
</reference>
<keyword evidence="4" id="KW-1185">Reference proteome</keyword>
<name>A0A1M4UTM0_9LACT</name>
<dbReference type="PIRSF" id="PIRSF007165">
    <property type="entry name" value="UCP007165"/>
    <property type="match status" value="1"/>
</dbReference>
<accession>A0A1M4UTM0</accession>
<evidence type="ECO:0000256" key="1">
    <source>
        <dbReference type="HAMAP-Rule" id="MF_00760"/>
    </source>
</evidence>
<dbReference type="Gene3D" id="3.40.1530.30">
    <property type="entry name" value="Uncharacterised family UPF0302, N-terminal domain"/>
    <property type="match status" value="1"/>
</dbReference>
<evidence type="ECO:0000313" key="4">
    <source>
        <dbReference type="Proteomes" id="UP000184128"/>
    </source>
</evidence>
<dbReference type="OrthoDB" id="2155814at2"/>
<dbReference type="Pfam" id="PF08864">
    <property type="entry name" value="UPF0302"/>
    <property type="match status" value="1"/>
</dbReference>